<evidence type="ECO:0000313" key="3">
    <source>
        <dbReference type="EMBL" id="PBC33736.1"/>
    </source>
</evidence>
<dbReference type="PANTHER" id="PTHR12490">
    <property type="entry name" value="GSK3B-INTERACTING PROTEIN"/>
    <property type="match status" value="1"/>
</dbReference>
<dbReference type="InterPro" id="IPR023231">
    <property type="entry name" value="GSKIP_dom_sf"/>
</dbReference>
<dbReference type="InterPro" id="IPR007967">
    <property type="entry name" value="GSKIP_dom"/>
</dbReference>
<dbReference type="InterPro" id="IPR037395">
    <property type="entry name" value="GSKIP"/>
</dbReference>
<dbReference type="Proteomes" id="UP000242457">
    <property type="component" value="Unassembled WGS sequence"/>
</dbReference>
<dbReference type="Pfam" id="PF05303">
    <property type="entry name" value="GSKIP_dom"/>
    <property type="match status" value="1"/>
</dbReference>
<dbReference type="STRING" id="94128.A0A2A3ERA0"/>
<proteinExistence type="inferred from homology"/>
<sequence>MKEEVINQELDKDQWKLEAQAIINDVKQHVMDIKVSEKLQNSNQFFYLNLITLENLKFCIELSNAGFTIVGNEHDNISNRGDDQFETLYSLLNFVSPQYRYSFGNSLIDKLKQLNDF</sequence>
<feature type="domain" description="GSKIP" evidence="2">
    <location>
        <begin position="16"/>
        <end position="114"/>
    </location>
</feature>
<gene>
    <name evidence="3" type="ORF">APICC_00514</name>
</gene>
<organism evidence="3 4">
    <name type="scientific">Apis cerana cerana</name>
    <name type="common">Oriental honeybee</name>
    <dbReference type="NCBI Taxonomy" id="94128"/>
    <lineage>
        <taxon>Eukaryota</taxon>
        <taxon>Metazoa</taxon>
        <taxon>Ecdysozoa</taxon>
        <taxon>Arthropoda</taxon>
        <taxon>Hexapoda</taxon>
        <taxon>Insecta</taxon>
        <taxon>Pterygota</taxon>
        <taxon>Neoptera</taxon>
        <taxon>Endopterygota</taxon>
        <taxon>Hymenoptera</taxon>
        <taxon>Apocrita</taxon>
        <taxon>Aculeata</taxon>
        <taxon>Apoidea</taxon>
        <taxon>Anthophila</taxon>
        <taxon>Apidae</taxon>
        <taxon>Apis</taxon>
    </lineage>
</organism>
<dbReference type="GO" id="GO:0019207">
    <property type="term" value="F:kinase regulator activity"/>
    <property type="evidence" value="ECO:0007669"/>
    <property type="project" value="TreeGrafter"/>
</dbReference>
<evidence type="ECO:0000259" key="2">
    <source>
        <dbReference type="Pfam" id="PF05303"/>
    </source>
</evidence>
<dbReference type="SUPFAM" id="SSF103107">
    <property type="entry name" value="Hypothetical protein c14orf129, hspc210"/>
    <property type="match status" value="1"/>
</dbReference>
<dbReference type="OrthoDB" id="5804279at2759"/>
<keyword evidence="4" id="KW-1185">Reference proteome</keyword>
<dbReference type="GO" id="GO:0051018">
    <property type="term" value="F:protein kinase A binding"/>
    <property type="evidence" value="ECO:0007669"/>
    <property type="project" value="TreeGrafter"/>
</dbReference>
<dbReference type="PANTHER" id="PTHR12490:SF4">
    <property type="entry name" value="GSK3B-INTERACTING PROTEIN"/>
    <property type="match status" value="1"/>
</dbReference>
<evidence type="ECO:0000256" key="1">
    <source>
        <dbReference type="ARBA" id="ARBA00009571"/>
    </source>
</evidence>
<evidence type="ECO:0000313" key="4">
    <source>
        <dbReference type="Proteomes" id="UP000242457"/>
    </source>
</evidence>
<name>A0A2A3ERA0_APICC</name>
<dbReference type="AlphaFoldDB" id="A0A2A3ERA0"/>
<reference evidence="3 4" key="1">
    <citation type="submission" date="2014-07" db="EMBL/GenBank/DDBJ databases">
        <title>Genomic and transcriptomic analysis on Apis cerana provide comprehensive insights into honey bee biology.</title>
        <authorList>
            <person name="Diao Q."/>
            <person name="Sun L."/>
            <person name="Zheng H."/>
            <person name="Zheng H."/>
            <person name="Xu S."/>
            <person name="Wang S."/>
            <person name="Zeng Z."/>
            <person name="Hu F."/>
            <person name="Su S."/>
            <person name="Wu J."/>
        </authorList>
    </citation>
    <scope>NUCLEOTIDE SEQUENCE [LARGE SCALE GENOMIC DNA]</scope>
    <source>
        <tissue evidence="3">Pupae without intestine</tissue>
    </source>
</reference>
<dbReference type="EMBL" id="KZ288197">
    <property type="protein sequence ID" value="PBC33736.1"/>
    <property type="molecule type" value="Genomic_DNA"/>
</dbReference>
<comment type="similarity">
    <text evidence="1">Belongs to the GSKIP family.</text>
</comment>
<dbReference type="Gene3D" id="3.30.2280.10">
    <property type="entry name" value="Hypothetical protein (hspc210)"/>
    <property type="match status" value="1"/>
</dbReference>
<protein>
    <submittedName>
        <fullName evidence="3">GSK3-beta interaction protein</fullName>
    </submittedName>
</protein>
<dbReference type="GO" id="GO:0005737">
    <property type="term" value="C:cytoplasm"/>
    <property type="evidence" value="ECO:0007669"/>
    <property type="project" value="TreeGrafter"/>
</dbReference>
<dbReference type="GO" id="GO:0060828">
    <property type="term" value="P:regulation of canonical Wnt signaling pathway"/>
    <property type="evidence" value="ECO:0007669"/>
    <property type="project" value="InterPro"/>
</dbReference>
<accession>A0A2A3ERA0</accession>